<reference evidence="1 2" key="1">
    <citation type="journal article" date="2016" name="Mol. Biol. Evol.">
        <title>Comparative Genomics of Early-Diverging Mushroom-Forming Fungi Provides Insights into the Origins of Lignocellulose Decay Capabilities.</title>
        <authorList>
            <person name="Nagy L.G."/>
            <person name="Riley R."/>
            <person name="Tritt A."/>
            <person name="Adam C."/>
            <person name="Daum C."/>
            <person name="Floudas D."/>
            <person name="Sun H."/>
            <person name="Yadav J.S."/>
            <person name="Pangilinan J."/>
            <person name="Larsson K.H."/>
            <person name="Matsuura K."/>
            <person name="Barry K."/>
            <person name="Labutti K."/>
            <person name="Kuo R."/>
            <person name="Ohm R.A."/>
            <person name="Bhattacharya S.S."/>
            <person name="Shirouzu T."/>
            <person name="Yoshinaga Y."/>
            <person name="Martin F.M."/>
            <person name="Grigoriev I.V."/>
            <person name="Hibbett D.S."/>
        </authorList>
    </citation>
    <scope>NUCLEOTIDE SEQUENCE [LARGE SCALE GENOMIC DNA]</scope>
    <source>
        <strain evidence="1 2">HHB12029</strain>
    </source>
</reference>
<dbReference type="Proteomes" id="UP000077266">
    <property type="component" value="Unassembled WGS sequence"/>
</dbReference>
<protein>
    <submittedName>
        <fullName evidence="1">Uncharacterized protein</fullName>
    </submittedName>
</protein>
<evidence type="ECO:0000313" key="1">
    <source>
        <dbReference type="EMBL" id="KZV78061.1"/>
    </source>
</evidence>
<keyword evidence="2" id="KW-1185">Reference proteome</keyword>
<name>A0A166MI69_EXIGL</name>
<accession>A0A166MI69</accession>
<evidence type="ECO:0000313" key="2">
    <source>
        <dbReference type="Proteomes" id="UP000077266"/>
    </source>
</evidence>
<dbReference type="InParanoid" id="A0A166MI69"/>
<organism evidence="1 2">
    <name type="scientific">Exidia glandulosa HHB12029</name>
    <dbReference type="NCBI Taxonomy" id="1314781"/>
    <lineage>
        <taxon>Eukaryota</taxon>
        <taxon>Fungi</taxon>
        <taxon>Dikarya</taxon>
        <taxon>Basidiomycota</taxon>
        <taxon>Agaricomycotina</taxon>
        <taxon>Agaricomycetes</taxon>
        <taxon>Auriculariales</taxon>
        <taxon>Exidiaceae</taxon>
        <taxon>Exidia</taxon>
    </lineage>
</organism>
<dbReference type="AlphaFoldDB" id="A0A166MI69"/>
<dbReference type="EMBL" id="KV427165">
    <property type="protein sequence ID" value="KZV78061.1"/>
    <property type="molecule type" value="Genomic_DNA"/>
</dbReference>
<gene>
    <name evidence="1" type="ORF">EXIGLDRAFT_784352</name>
</gene>
<sequence>MTFWMLLRRCAPKKPAKRADADLKIHARGSHKKWLQLLAHFLSTWLPGHTDTVEEPVVEKFTLGPEAFTSVPDGEAEAHFANDDLMRTIWGHLLRCGFTTNELAFAVRELVEREQDAQQISQMHREEADSQGLGQSEARRYTAERAKWFPITDAGHPRIRIKLTDKQLAKVVERKFSEIGNMNPPDAWFALFE</sequence>
<proteinExistence type="predicted"/>